<dbReference type="Gene3D" id="1.25.40.10">
    <property type="entry name" value="Tetratricopeptide repeat domain"/>
    <property type="match status" value="1"/>
</dbReference>
<reference evidence="2" key="1">
    <citation type="submission" date="2020-07" db="EMBL/GenBank/DDBJ databases">
        <title>Huge and variable diversity of episymbiotic CPR bacteria and DPANN archaea in groundwater ecosystems.</title>
        <authorList>
            <person name="He C.Y."/>
            <person name="Keren R."/>
            <person name="Whittaker M."/>
            <person name="Farag I.F."/>
            <person name="Doudna J."/>
            <person name="Cate J.H.D."/>
            <person name="Banfield J.F."/>
        </authorList>
    </citation>
    <scope>NUCLEOTIDE SEQUENCE</scope>
    <source>
        <strain evidence="2">NC_groundwater_1520_Pr4_B-0.1um_53_5</strain>
    </source>
</reference>
<dbReference type="EMBL" id="JACQXR010000026">
    <property type="protein sequence ID" value="MBI4726025.1"/>
    <property type="molecule type" value="Genomic_DNA"/>
</dbReference>
<dbReference type="Pfam" id="PF13181">
    <property type="entry name" value="TPR_8"/>
    <property type="match status" value="1"/>
</dbReference>
<protein>
    <submittedName>
        <fullName evidence="2">Tetratricopeptide repeat protein</fullName>
    </submittedName>
</protein>
<dbReference type="AlphaFoldDB" id="A0A933I7G1"/>
<dbReference type="InterPro" id="IPR011990">
    <property type="entry name" value="TPR-like_helical_dom_sf"/>
</dbReference>
<evidence type="ECO:0000313" key="3">
    <source>
        <dbReference type="Proteomes" id="UP000736328"/>
    </source>
</evidence>
<dbReference type="PANTHER" id="PTHR10098">
    <property type="entry name" value="RAPSYN-RELATED"/>
    <property type="match status" value="1"/>
</dbReference>
<dbReference type="SUPFAM" id="SSF48452">
    <property type="entry name" value="TPR-like"/>
    <property type="match status" value="2"/>
</dbReference>
<name>A0A933I7G1_UNCT6</name>
<sequence>MRQAEAISWQGLVSLAKGEFEKAEERYNRALGKYLAHKNLTGQVECYNGLGKLMQYLEKNEKAYEYYALGLKICKKNGDKKNECKCLINIVDCYYAIGKKTTEAIKILEELVVYYESLSDIKNIGHTYSRLGSLCIDIEDYQKALKYLKTSEDIADKIGDCATLLNIYCYAGFACFKTRQYEYAKTLFFKCYDLSLKQGLKYMQAVSLLNIGDVYNEMNEISQAREYLDKMRSMNIGIPGLNEEAQRITNELIQKEKEVN</sequence>
<proteinExistence type="predicted"/>
<dbReference type="InterPro" id="IPR019734">
    <property type="entry name" value="TPR_rpt"/>
</dbReference>
<dbReference type="Pfam" id="PF10602">
    <property type="entry name" value="RPN7"/>
    <property type="match status" value="1"/>
</dbReference>
<organism evidence="2 3">
    <name type="scientific">candidate division TA06 bacterium</name>
    <dbReference type="NCBI Taxonomy" id="2250710"/>
    <lineage>
        <taxon>Bacteria</taxon>
        <taxon>Bacteria division TA06</taxon>
    </lineage>
</organism>
<dbReference type="PANTHER" id="PTHR10098:SF108">
    <property type="entry name" value="TETRATRICOPEPTIDE REPEAT PROTEIN 28"/>
    <property type="match status" value="1"/>
</dbReference>
<dbReference type="Proteomes" id="UP000736328">
    <property type="component" value="Unassembled WGS sequence"/>
</dbReference>
<dbReference type="InterPro" id="IPR045135">
    <property type="entry name" value="Rpn7_N"/>
</dbReference>
<comment type="caution">
    <text evidence="2">The sequence shown here is derived from an EMBL/GenBank/DDBJ whole genome shotgun (WGS) entry which is preliminary data.</text>
</comment>
<accession>A0A933I7G1</accession>
<dbReference type="SMART" id="SM00028">
    <property type="entry name" value="TPR"/>
    <property type="match status" value="5"/>
</dbReference>
<evidence type="ECO:0000313" key="2">
    <source>
        <dbReference type="EMBL" id="MBI4726025.1"/>
    </source>
</evidence>
<gene>
    <name evidence="2" type="ORF">HY768_02170</name>
</gene>
<feature type="domain" description="26S proteasome regulatory subunit Rpn7 N-terminal" evidence="1">
    <location>
        <begin position="58"/>
        <end position="190"/>
    </location>
</feature>
<evidence type="ECO:0000259" key="1">
    <source>
        <dbReference type="Pfam" id="PF10602"/>
    </source>
</evidence>